<feature type="compositionally biased region" description="Low complexity" evidence="2">
    <location>
        <begin position="29"/>
        <end position="44"/>
    </location>
</feature>
<dbReference type="SMART" id="SM00360">
    <property type="entry name" value="RRM"/>
    <property type="match status" value="1"/>
</dbReference>
<dbReference type="RefSeq" id="XP_024508112.1">
    <property type="nucleotide sequence ID" value="XM_024654774.1"/>
</dbReference>
<dbReference type="GO" id="GO:0003723">
    <property type="term" value="F:RNA binding"/>
    <property type="evidence" value="ECO:0007669"/>
    <property type="project" value="UniProtKB-UniRule"/>
</dbReference>
<dbReference type="InterPro" id="IPR000504">
    <property type="entry name" value="RRM_dom"/>
</dbReference>
<name>A0A090LGK6_STRRB</name>
<feature type="compositionally biased region" description="Basic and acidic residues" evidence="2">
    <location>
        <begin position="196"/>
        <end position="215"/>
    </location>
</feature>
<dbReference type="STRING" id="34506.A0A090LGK6"/>
<feature type="region of interest" description="Disordered" evidence="2">
    <location>
        <begin position="187"/>
        <end position="215"/>
    </location>
</feature>
<evidence type="ECO:0000313" key="5">
    <source>
        <dbReference type="Proteomes" id="UP000035682"/>
    </source>
</evidence>
<keyword evidence="5" id="KW-1185">Reference proteome</keyword>
<dbReference type="Pfam" id="PF00076">
    <property type="entry name" value="RRM_1"/>
    <property type="match status" value="1"/>
</dbReference>
<feature type="domain" description="RRM" evidence="3">
    <location>
        <begin position="111"/>
        <end position="189"/>
    </location>
</feature>
<reference evidence="6" key="2">
    <citation type="submission" date="2020-12" db="UniProtKB">
        <authorList>
            <consortium name="WormBaseParasite"/>
        </authorList>
    </citation>
    <scope>IDENTIFICATION</scope>
</reference>
<evidence type="ECO:0000259" key="3">
    <source>
        <dbReference type="PROSITE" id="PS50102"/>
    </source>
</evidence>
<dbReference type="SUPFAM" id="SSF54928">
    <property type="entry name" value="RNA-binding domain, RBD"/>
    <property type="match status" value="1"/>
</dbReference>
<dbReference type="OMA" id="KHDAHGT"/>
<evidence type="ECO:0000313" key="6">
    <source>
        <dbReference type="WBParaSite" id="SRAE_2000356600.1"/>
    </source>
</evidence>
<dbReference type="GeneID" id="36381282"/>
<keyword evidence="1" id="KW-0694">RNA-binding</keyword>
<feature type="compositionally biased region" description="Basic residues" evidence="2">
    <location>
        <begin position="9"/>
        <end position="23"/>
    </location>
</feature>
<dbReference type="EMBL" id="LN609529">
    <property type="protein sequence ID" value="CEF68912.1"/>
    <property type="molecule type" value="Genomic_DNA"/>
</dbReference>
<reference evidence="4 5" key="1">
    <citation type="submission" date="2014-09" db="EMBL/GenBank/DDBJ databases">
        <authorList>
            <person name="Martin A.A."/>
        </authorList>
    </citation>
    <scope>NUCLEOTIDE SEQUENCE</scope>
    <source>
        <strain evidence="5">ED321</strain>
        <strain evidence="4">ED321 Heterogonic</strain>
    </source>
</reference>
<protein>
    <submittedName>
        <fullName evidence="4 6">Transformer-2 sex-determining protein</fullName>
    </submittedName>
</protein>
<dbReference type="Gene3D" id="3.30.70.330">
    <property type="match status" value="1"/>
</dbReference>
<dbReference type="CTD" id="36381282"/>
<dbReference type="PROSITE" id="PS50102">
    <property type="entry name" value="RRM"/>
    <property type="match status" value="1"/>
</dbReference>
<sequence length="215" mass="25403">MMVSPRGSPMRRSRSRSPRRHQRYSPMDRSYNGNGRRYSRSYSRSPRRDRAYDERRRSPARGRRGGGYRDRSRSPRGYGGGRRDFGNRGGYDRRRSPRRYRDGRENPEPNNCLGIFGMSPKTQEKDLIKLFERYGRVNDVQIVYDRATGKSRGYGFIYFEKTSEAAEAKERMRDKLIDGVQVRIDFSVTKQGRTSNRNDRDRPAPRERSRSRSRD</sequence>
<dbReference type="InterPro" id="IPR035979">
    <property type="entry name" value="RBD_domain_sf"/>
</dbReference>
<dbReference type="WBParaSite" id="SRAE_2000356600.1">
    <property type="protein sequence ID" value="SRAE_2000356600.1"/>
    <property type="gene ID" value="WBGene00263789"/>
</dbReference>
<feature type="region of interest" description="Disordered" evidence="2">
    <location>
        <begin position="1"/>
        <end position="112"/>
    </location>
</feature>
<organism evidence="4">
    <name type="scientific">Strongyloides ratti</name>
    <name type="common">Parasitic roundworm</name>
    <dbReference type="NCBI Taxonomy" id="34506"/>
    <lineage>
        <taxon>Eukaryota</taxon>
        <taxon>Metazoa</taxon>
        <taxon>Ecdysozoa</taxon>
        <taxon>Nematoda</taxon>
        <taxon>Chromadorea</taxon>
        <taxon>Rhabditida</taxon>
        <taxon>Tylenchina</taxon>
        <taxon>Panagrolaimomorpha</taxon>
        <taxon>Strongyloidoidea</taxon>
        <taxon>Strongyloididae</taxon>
        <taxon>Strongyloides</taxon>
    </lineage>
</organism>
<dbReference type="AlphaFoldDB" id="A0A090LGK6"/>
<evidence type="ECO:0000313" key="4">
    <source>
        <dbReference type="EMBL" id="CEF68912.1"/>
    </source>
</evidence>
<feature type="compositionally biased region" description="Basic and acidic residues" evidence="2">
    <location>
        <begin position="81"/>
        <end position="107"/>
    </location>
</feature>
<evidence type="ECO:0000256" key="1">
    <source>
        <dbReference type="PROSITE-ProRule" id="PRU00176"/>
    </source>
</evidence>
<dbReference type="eggNOG" id="KOG0118">
    <property type="taxonomic scope" value="Eukaryota"/>
</dbReference>
<feature type="compositionally biased region" description="Basic and acidic residues" evidence="2">
    <location>
        <begin position="46"/>
        <end position="57"/>
    </location>
</feature>
<evidence type="ECO:0000313" key="7">
    <source>
        <dbReference type="WormBase" id="SRAE_2000356600"/>
    </source>
</evidence>
<dbReference type="Proteomes" id="UP000035682">
    <property type="component" value="Unplaced"/>
</dbReference>
<evidence type="ECO:0000256" key="2">
    <source>
        <dbReference type="SAM" id="MobiDB-lite"/>
    </source>
</evidence>
<proteinExistence type="predicted"/>
<dbReference type="InterPro" id="IPR050441">
    <property type="entry name" value="RBM"/>
</dbReference>
<dbReference type="InterPro" id="IPR012677">
    <property type="entry name" value="Nucleotide-bd_a/b_plait_sf"/>
</dbReference>
<dbReference type="OrthoDB" id="439808at2759"/>
<gene>
    <name evidence="4 6 7" type="ORF">SRAE_2000356600</name>
</gene>
<dbReference type="PANTHER" id="PTHR48034">
    <property type="entry name" value="TRANSFORMER-2 SEX-DETERMINING PROTEIN-RELATED"/>
    <property type="match status" value="1"/>
</dbReference>
<accession>A0A090LGK6</accession>
<dbReference type="WormBase" id="SRAE_2000356600">
    <property type="protein sequence ID" value="SRP06241"/>
    <property type="gene ID" value="WBGene00263789"/>
</dbReference>